<feature type="domain" description="SANT" evidence="6">
    <location>
        <begin position="555"/>
        <end position="606"/>
    </location>
</feature>
<feature type="compositionally biased region" description="Low complexity" evidence="4">
    <location>
        <begin position="2517"/>
        <end position="2526"/>
    </location>
</feature>
<feature type="compositionally biased region" description="Basic and acidic residues" evidence="4">
    <location>
        <begin position="1459"/>
        <end position="1471"/>
    </location>
</feature>
<feature type="region of interest" description="Disordered" evidence="4">
    <location>
        <begin position="2123"/>
        <end position="2174"/>
    </location>
</feature>
<feature type="compositionally biased region" description="Basic and acidic residues" evidence="4">
    <location>
        <begin position="550"/>
        <end position="559"/>
    </location>
</feature>
<feature type="region of interest" description="Disordered" evidence="4">
    <location>
        <begin position="809"/>
        <end position="881"/>
    </location>
</feature>
<dbReference type="Proteomes" id="UP001249851">
    <property type="component" value="Unassembled WGS sequence"/>
</dbReference>
<comment type="similarity">
    <text evidence="1">Belongs to the N-CoR nuclear receptor corepressors family.</text>
</comment>
<evidence type="ECO:0000256" key="2">
    <source>
        <dbReference type="ARBA" id="ARBA00023054"/>
    </source>
</evidence>
<evidence type="ECO:0000313" key="9">
    <source>
        <dbReference type="Proteomes" id="UP001249851"/>
    </source>
</evidence>
<dbReference type="SUPFAM" id="SSF46689">
    <property type="entry name" value="Homeodomain-like"/>
    <property type="match status" value="1"/>
</dbReference>
<feature type="region of interest" description="Disordered" evidence="4">
    <location>
        <begin position="101"/>
        <end position="136"/>
    </location>
</feature>
<feature type="region of interest" description="Disordered" evidence="4">
    <location>
        <begin position="1873"/>
        <end position="1908"/>
    </location>
</feature>
<reference evidence="8" key="1">
    <citation type="journal article" date="2023" name="G3 (Bethesda)">
        <title>Whole genome assembly and annotation of the endangered Caribbean coral Acropora cervicornis.</title>
        <authorList>
            <person name="Selwyn J.D."/>
            <person name="Vollmer S.V."/>
        </authorList>
    </citation>
    <scope>NUCLEOTIDE SEQUENCE</scope>
    <source>
        <strain evidence="8">K2</strain>
    </source>
</reference>
<feature type="compositionally biased region" description="Basic and acidic residues" evidence="4">
    <location>
        <begin position="632"/>
        <end position="649"/>
    </location>
</feature>
<feature type="compositionally biased region" description="Polar residues" evidence="4">
    <location>
        <begin position="853"/>
        <end position="868"/>
    </location>
</feature>
<feature type="compositionally biased region" description="Low complexity" evidence="4">
    <location>
        <begin position="2250"/>
        <end position="2259"/>
    </location>
</feature>
<feature type="compositionally biased region" description="Polar residues" evidence="4">
    <location>
        <begin position="490"/>
        <end position="501"/>
    </location>
</feature>
<dbReference type="InterPro" id="IPR051571">
    <property type="entry name" value="N-CoR_corepressor"/>
</dbReference>
<evidence type="ECO:0000313" key="8">
    <source>
        <dbReference type="EMBL" id="KAK2556294.1"/>
    </source>
</evidence>
<dbReference type="Gene3D" id="1.20.5.430">
    <property type="match status" value="1"/>
</dbReference>
<dbReference type="SMART" id="SM00717">
    <property type="entry name" value="SANT"/>
    <property type="match status" value="1"/>
</dbReference>
<feature type="compositionally biased region" description="Basic and acidic residues" evidence="4">
    <location>
        <begin position="2240"/>
        <end position="2249"/>
    </location>
</feature>
<feature type="region of interest" description="Disordered" evidence="4">
    <location>
        <begin position="2319"/>
        <end position="2360"/>
    </location>
</feature>
<comment type="caution">
    <text evidence="8">The sequence shown here is derived from an EMBL/GenBank/DDBJ whole genome shotgun (WGS) entry which is preliminary data.</text>
</comment>
<dbReference type="GO" id="GO:0032991">
    <property type="term" value="C:protein-containing complex"/>
    <property type="evidence" value="ECO:0007669"/>
    <property type="project" value="UniProtKB-ARBA"/>
</dbReference>
<feature type="compositionally biased region" description="Acidic residues" evidence="4">
    <location>
        <begin position="2400"/>
        <end position="2419"/>
    </location>
</feature>
<reference evidence="8" key="2">
    <citation type="journal article" date="2023" name="Science">
        <title>Genomic signatures of disease resistance in endangered staghorn corals.</title>
        <authorList>
            <person name="Vollmer S.V."/>
            <person name="Selwyn J.D."/>
            <person name="Despard B.A."/>
            <person name="Roesel C.L."/>
        </authorList>
    </citation>
    <scope>NUCLEOTIDE SEQUENCE</scope>
    <source>
        <strain evidence="8">K2</strain>
    </source>
</reference>
<feature type="compositionally biased region" description="Polar residues" evidence="4">
    <location>
        <begin position="2035"/>
        <end position="2049"/>
    </location>
</feature>
<feature type="region of interest" description="Disordered" evidence="4">
    <location>
        <begin position="465"/>
        <end position="559"/>
    </location>
</feature>
<feature type="compositionally biased region" description="Low complexity" evidence="4">
    <location>
        <begin position="829"/>
        <end position="840"/>
    </location>
</feature>
<feature type="compositionally biased region" description="Polar residues" evidence="4">
    <location>
        <begin position="2152"/>
        <end position="2174"/>
    </location>
</feature>
<keyword evidence="2 3" id="KW-0175">Coiled coil</keyword>
<evidence type="ECO:0000259" key="7">
    <source>
        <dbReference type="PROSITE" id="PS51294"/>
    </source>
</evidence>
<dbReference type="EMBL" id="JARQWQ010000057">
    <property type="protein sequence ID" value="KAK2556294.1"/>
    <property type="molecule type" value="Genomic_DNA"/>
</dbReference>
<dbReference type="PANTHER" id="PTHR13992:SF39">
    <property type="entry name" value="SMRTER, ISOFORM G"/>
    <property type="match status" value="1"/>
</dbReference>
<feature type="coiled-coil region" evidence="3">
    <location>
        <begin position="228"/>
        <end position="269"/>
    </location>
</feature>
<keyword evidence="9" id="KW-1185">Reference proteome</keyword>
<feature type="domain" description="Myb-like" evidence="5">
    <location>
        <begin position="552"/>
        <end position="602"/>
    </location>
</feature>
<organism evidence="8 9">
    <name type="scientific">Acropora cervicornis</name>
    <name type="common">Staghorn coral</name>
    <dbReference type="NCBI Taxonomy" id="6130"/>
    <lineage>
        <taxon>Eukaryota</taxon>
        <taxon>Metazoa</taxon>
        <taxon>Cnidaria</taxon>
        <taxon>Anthozoa</taxon>
        <taxon>Hexacorallia</taxon>
        <taxon>Scleractinia</taxon>
        <taxon>Astrocoeniina</taxon>
        <taxon>Acroporidae</taxon>
        <taxon>Acropora</taxon>
    </lineage>
</organism>
<dbReference type="InterPro" id="IPR001005">
    <property type="entry name" value="SANT/Myb"/>
</dbReference>
<feature type="compositionally biased region" description="Acidic residues" evidence="4">
    <location>
        <begin position="510"/>
        <end position="529"/>
    </location>
</feature>
<feature type="compositionally biased region" description="Basic residues" evidence="4">
    <location>
        <begin position="465"/>
        <end position="478"/>
    </location>
</feature>
<dbReference type="PROSITE" id="PS51294">
    <property type="entry name" value="HTH_MYB"/>
    <property type="match status" value="1"/>
</dbReference>
<dbReference type="CDD" id="cd00167">
    <property type="entry name" value="SANT"/>
    <property type="match status" value="1"/>
</dbReference>
<dbReference type="InterPro" id="IPR031557">
    <property type="entry name" value="N-CoR_GPS2_interact"/>
</dbReference>
<dbReference type="Pfam" id="PF15784">
    <property type="entry name" value="GPS2_interact"/>
    <property type="match status" value="1"/>
</dbReference>
<feature type="region of interest" description="Disordered" evidence="4">
    <location>
        <begin position="1926"/>
        <end position="1962"/>
    </location>
</feature>
<feature type="region of interest" description="Disordered" evidence="4">
    <location>
        <begin position="1"/>
        <end position="72"/>
    </location>
</feature>
<feature type="region of interest" description="Disordered" evidence="4">
    <location>
        <begin position="1650"/>
        <end position="1794"/>
    </location>
</feature>
<dbReference type="Gene3D" id="1.10.10.60">
    <property type="entry name" value="Homeodomain-like"/>
    <property type="match status" value="1"/>
</dbReference>
<feature type="compositionally biased region" description="Low complexity" evidence="4">
    <location>
        <begin position="1765"/>
        <end position="1776"/>
    </location>
</feature>
<dbReference type="PROSITE" id="PS50090">
    <property type="entry name" value="MYB_LIKE"/>
    <property type="match status" value="1"/>
</dbReference>
<feature type="region of interest" description="Disordered" evidence="4">
    <location>
        <begin position="2488"/>
        <end position="2566"/>
    </location>
</feature>
<proteinExistence type="inferred from homology"/>
<feature type="region of interest" description="Disordered" evidence="4">
    <location>
        <begin position="610"/>
        <end position="662"/>
    </location>
</feature>
<feature type="region of interest" description="Disordered" evidence="4">
    <location>
        <begin position="918"/>
        <end position="975"/>
    </location>
</feature>
<feature type="region of interest" description="Disordered" evidence="4">
    <location>
        <begin position="2390"/>
        <end position="2466"/>
    </location>
</feature>
<feature type="compositionally biased region" description="Polar residues" evidence="4">
    <location>
        <begin position="1927"/>
        <end position="1936"/>
    </location>
</feature>
<feature type="region of interest" description="Disordered" evidence="4">
    <location>
        <begin position="1419"/>
        <end position="1481"/>
    </location>
</feature>
<dbReference type="Pfam" id="PF00249">
    <property type="entry name" value="Myb_DNA-binding"/>
    <property type="match status" value="1"/>
</dbReference>
<dbReference type="PROSITE" id="PS51293">
    <property type="entry name" value="SANT"/>
    <property type="match status" value="1"/>
</dbReference>
<evidence type="ECO:0000256" key="4">
    <source>
        <dbReference type="SAM" id="MobiDB-lite"/>
    </source>
</evidence>
<dbReference type="GO" id="GO:0005654">
    <property type="term" value="C:nucleoplasm"/>
    <property type="evidence" value="ECO:0007669"/>
    <property type="project" value="UniProtKB-ARBA"/>
</dbReference>
<feature type="compositionally biased region" description="Basic and acidic residues" evidence="4">
    <location>
        <begin position="101"/>
        <end position="114"/>
    </location>
</feature>
<feature type="domain" description="HTH myb-type" evidence="7">
    <location>
        <begin position="559"/>
        <end position="606"/>
    </location>
</feature>
<sequence length="2566" mass="280701">MSRGPPHRYNPSSERSFRGYQSRYGEFSGHDTVNNHTEDRYGFYGGPPYKRQRRISEDDVGQHTMTYGPSYYDPPYARHQEVGLGEFNDFSSVSVEQDIKVVDRDGKRNDPESHVKKRLGASQQPSSREEGASVSKQNPLHVVCTTLSTSVQSHSHICNPVLQDKSTYSRNLTCPPSPGEGLQKSETPGGPTVEAISPSASVGVKARTDEDCDEKRAGMDELADITSKDDLLQGIEKVDREIAQVEQQIINLKKAQKQLEEEASIKLNQPQKEVPPILEPKPKSVVQIVFEENKPLYNQPSDLPCYHENLRKAPAIKAKLVKYFQLRKHAKEIKVCIINVHNKSSLTFELKPNYTFLTRMGSRSNWGIVARSEAEFNEIVDNLNEQEANERHMRTLAVEPPPLLDKREKRLKFINRNGLIRDPIAIINERKHKNIWDDKEKRIFKDNVADCILFYYQTKKKEHYKQLSRRHNLKKRRRDQFGSGREGAPSNKTRVTATEGSNKGDRPGSEGEEDLDEMTDSAEESEETEENAHSTANNAHVASVSTTAVKRPDHVETSRWSEKEIEIALQGLKDCGRDWEAIARRVITKTGAQCKNFYFNYKKKLQLDIQRSQQQKQQPPHVSTLSEQPLAPHKDISIVTDKHESDGHSRNRAVPSSVEAMNPSMGSLSTISVKEPASAPVTVRPPCSIPTAAISVCPVVVPSHSPRIPQINSSSTLFMPTPGVIASIGGSSPIVEIQQPEDMYFRASFPESMRQDTLRSSRPSRPDTIFPALVYPRAVDPSNPNSEFLVSSHPGNIILGSHSLNQELPVQKPHESSTSQRPLPPSTMQSSQGSANSGSSLCITSGHVLMSHPESSLTTSRHQGSLDQVTHPGISHTGKAHSRESFEPQFHPVEASHVPSNSIVLTASAPSSTLLTQRNRQVTRSPGIVTPQDRPNSQRSFVKETSGGHRASPRAMDPSVHCSESSGKNKKIDEGRKDVQPEMFHKPPLSEPDVIVIDPDERKRDVFPHLETAEGKQASSMLRRLASAGNTPYAEQLIPSTAAPVRPQSLPSPSGAHLTETRKIQSATPPGISFAHQSALNPPPPLIQMCSSRDKKVCASPELTKENSHSKEGFLHNKPHQERYVRAGHEISSIKESPQLSHTLAHQETVTERGTPIIETVDLTKDREVSALSGARPTSKSPVVTLSSSARDRLQAMAMNAMAETKTLNLPENIVQKKSEETHLLPRTPDPKLSVYEQSEAMRKFTAFGNVCVSAPRAFPSGVEYPSHSYPLIAMPSQRQLQVHPHSVGTSSPPPFPCSFHLGHPLANTHRYPEHHFLVPVGVPQMLPHSFNGEEISNQITLSGPFTRQHPHTAGYFSPGIRSLLPTYQPMAVSGHRYPLPVNQERHSLYNPLDVSVRRTNDISEQDLANPFVLKQARHLQVSRAPERAESPNELPKFPRATHSPPESLKQAPNVSAETKPHVHVHADKTKARSPSTETYLSQIATRPVSVCEMKNRAAFIPEKHVSGTVCQTFPDPQPVVVKSSHLHSCPNSEKSKDDDGCSFGALETLVDVALATARKVEVPSEDRATTDESTELDEVYVVSNVKSPMAAIISSSRTSPGISNYPRYGITTGLVPKPPPLMPITGIRPIQDGRNVSSSLLSVSVAGAGGFPSSSSPKTFTPAPATTRGSVSPDKPPPLLPRSVVSPTASSQGTSPRGPPPLIRDLAISVTSAATGPDRDSDSTMRTRLNQDIQPRHTLLQGSIVSDEAKGDSDIDEDREKKTSSPTPDLPSSTSERADPSDTKTPPISGRYEIRSNLGTQTYTDSLRAGMSTDHLETIKSPTRTRPLECSLMKYSSPPATGDREVSTSTCETQRLKSEKLQVFSSSGLLHIGHQSGPFDEISQGSREVSRENSSESDIQLGSNRLASDVEELEKELDLKDEVASANLSSTNLPSRNRAEFGHLPRPPHSYCSGSDSETLSPDELELLPESRGEMFVSQSTNRGGGENIEGAANGTGSVADTTGAHAVLTIPCKSETEDRDAATAFLQSRSIDLQGSATSTEPMLTHSSDSKRDTLFQNSQDTTAHEQDGDEVLNQEIQNEVCQASNRQVVSSRSICFVDAVGQDNSSEAIPALFGQDACDRPAKVRSSEQSEVGEKKADPVENEHFDPLEQTQDSPGNLLTSTDHTDTSPTEMSVDIIKNTAPVEVSETFHFTRETGLEVPFPDDASTWSSTSLAVKDRMASTVLDYGKQGSGGSNEAIHEADRYSSSRDSSPEISSAMDDVSENSENLSCPTFVGEFIPSLGAIDTPNTESGCYTHYPSEDSYGYGDIPTREEVYESSPVLSPEKDVRFPAETLPEGEILPSKERSQSDDEPLCKDGNEAFGVMINKLAQKQQPVCRLEGLQPEIDSYQVNSQSKDMEDDDQLSEGEIPESDDEGDLNTTSSNQDTALETGCYIPISPAPPESPSHESESDRASPLPSWSSADNQYSSVMSLSLAARIPPFPYSTLSLNVGSASSSARSSPVPQAVTVNMGPESSPSSSSVMSRPQEPTPLLSDNYEPLSDDDVNDYDGLGISPIVAHNKDSV</sequence>
<dbReference type="GO" id="GO:0006357">
    <property type="term" value="P:regulation of transcription by RNA polymerase II"/>
    <property type="evidence" value="ECO:0007669"/>
    <property type="project" value="TreeGrafter"/>
</dbReference>
<feature type="region of interest" description="Disordered" evidence="4">
    <location>
        <begin position="2229"/>
        <end position="2268"/>
    </location>
</feature>
<keyword evidence="8" id="KW-0675">Receptor</keyword>
<feature type="region of interest" description="Disordered" evidence="4">
    <location>
        <begin position="2035"/>
        <end position="2054"/>
    </location>
</feature>
<accession>A0AAD9V018</accession>
<dbReference type="PANTHER" id="PTHR13992">
    <property type="entry name" value="NUCLEAR RECEPTOR CO-REPRESSOR RELATED NCOR"/>
    <property type="match status" value="1"/>
</dbReference>
<feature type="region of interest" description="Disordered" evidence="4">
    <location>
        <begin position="167"/>
        <end position="211"/>
    </location>
</feature>
<feature type="compositionally biased region" description="Low complexity" evidence="4">
    <location>
        <begin position="1650"/>
        <end position="1668"/>
    </location>
</feature>
<evidence type="ECO:0000259" key="5">
    <source>
        <dbReference type="PROSITE" id="PS50090"/>
    </source>
</evidence>
<evidence type="ECO:0000256" key="3">
    <source>
        <dbReference type="SAM" id="Coils"/>
    </source>
</evidence>
<dbReference type="Gene3D" id="1.20.58.1880">
    <property type="match status" value="1"/>
</dbReference>
<evidence type="ECO:0000256" key="1">
    <source>
        <dbReference type="ARBA" id="ARBA00010097"/>
    </source>
</evidence>
<feature type="compositionally biased region" description="Polar residues" evidence="4">
    <location>
        <begin position="2420"/>
        <end position="2430"/>
    </location>
</feature>
<dbReference type="InterPro" id="IPR017884">
    <property type="entry name" value="SANT_dom"/>
</dbReference>
<feature type="compositionally biased region" description="Basic and acidic residues" evidence="4">
    <location>
        <begin position="1748"/>
        <end position="1764"/>
    </location>
</feature>
<name>A0AAD9V018_ACRCE</name>
<evidence type="ECO:0000259" key="6">
    <source>
        <dbReference type="PROSITE" id="PS51293"/>
    </source>
</evidence>
<feature type="compositionally biased region" description="Basic and acidic residues" evidence="4">
    <location>
        <begin position="2344"/>
        <end position="2360"/>
    </location>
</feature>
<dbReference type="GO" id="GO:0000785">
    <property type="term" value="C:chromatin"/>
    <property type="evidence" value="ECO:0007669"/>
    <property type="project" value="TreeGrafter"/>
</dbReference>
<dbReference type="InterPro" id="IPR017930">
    <property type="entry name" value="Myb_dom"/>
</dbReference>
<dbReference type="InterPro" id="IPR009057">
    <property type="entry name" value="Homeodomain-like_sf"/>
</dbReference>
<feature type="compositionally biased region" description="Basic and acidic residues" evidence="4">
    <location>
        <begin position="2123"/>
        <end position="2150"/>
    </location>
</feature>
<protein>
    <submittedName>
        <fullName evidence="8">Nuclear receptor corepressor 2</fullName>
    </submittedName>
</protein>
<gene>
    <name evidence="8" type="ORF">P5673_021943</name>
</gene>